<dbReference type="InterPro" id="IPR051200">
    <property type="entry name" value="Host-pathogen_enzymatic-act"/>
</dbReference>
<protein>
    <recommendedName>
        <fullName evidence="4">40-residue YVTN family beta-propeller repeat-containing protein</fullName>
    </recommendedName>
</protein>
<organism evidence="2 3">
    <name type="scientific">Dyadobacter sandarakinus</name>
    <dbReference type="NCBI Taxonomy" id="2747268"/>
    <lineage>
        <taxon>Bacteria</taxon>
        <taxon>Pseudomonadati</taxon>
        <taxon>Bacteroidota</taxon>
        <taxon>Cytophagia</taxon>
        <taxon>Cytophagales</taxon>
        <taxon>Spirosomataceae</taxon>
        <taxon>Dyadobacter</taxon>
    </lineage>
</organism>
<evidence type="ECO:0000313" key="2">
    <source>
        <dbReference type="EMBL" id="QRR02563.1"/>
    </source>
</evidence>
<feature type="chain" id="PRO_5046641085" description="40-residue YVTN family beta-propeller repeat-containing protein" evidence="1">
    <location>
        <begin position="21"/>
        <end position="360"/>
    </location>
</feature>
<accession>A0ABX7IA14</accession>
<proteinExistence type="predicted"/>
<name>A0ABX7IA14_9BACT</name>
<reference evidence="2 3" key="1">
    <citation type="submission" date="2020-06" db="EMBL/GenBank/DDBJ databases">
        <title>Dyadobacter sandarakinus sp. nov., isolated from the soil of the Arctic Yellow River Station.</title>
        <authorList>
            <person name="Zhang Y."/>
            <person name="Peng F."/>
        </authorList>
    </citation>
    <scope>NUCLEOTIDE SEQUENCE [LARGE SCALE GENOMIC DNA]</scope>
    <source>
        <strain evidence="2 3">Q3-56</strain>
    </source>
</reference>
<dbReference type="InterPro" id="IPR011045">
    <property type="entry name" value="N2O_reductase_N"/>
</dbReference>
<dbReference type="PANTHER" id="PTHR47197:SF3">
    <property type="entry name" value="DIHYDRO-HEME D1 DEHYDROGENASE"/>
    <property type="match status" value="1"/>
</dbReference>
<dbReference type="SUPFAM" id="SSF50974">
    <property type="entry name" value="Nitrous oxide reductase, N-terminal domain"/>
    <property type="match status" value="1"/>
</dbReference>
<evidence type="ECO:0008006" key="4">
    <source>
        <dbReference type="Google" id="ProtNLM"/>
    </source>
</evidence>
<feature type="signal peptide" evidence="1">
    <location>
        <begin position="1"/>
        <end position="20"/>
    </location>
</feature>
<dbReference type="RefSeq" id="WP_204657633.1">
    <property type="nucleotide sequence ID" value="NZ_CP056775.1"/>
</dbReference>
<evidence type="ECO:0000313" key="3">
    <source>
        <dbReference type="Proteomes" id="UP000612680"/>
    </source>
</evidence>
<dbReference type="EMBL" id="CP056775">
    <property type="protein sequence ID" value="QRR02563.1"/>
    <property type="molecule type" value="Genomic_DNA"/>
</dbReference>
<keyword evidence="3" id="KW-1185">Reference proteome</keyword>
<keyword evidence="1" id="KW-0732">Signal</keyword>
<sequence length="360" mass="38470">MKKQLTRVLLATSMAAVLWSCNQSDPAPKGDYVRGVFAINEGNFTQNNGAISYFAREQNTAEADLFSKVNGRTLGGGVQGYTVQGETGLILVDNTAAGQDKIEIVNSNTFESVASLGAPDIENPREVVTNGANKAYITCWGANPDYSYKTGYIAIVDLTTNKVIKKINIASGPENLIYHNNKVYVGVVSYGGGKSLTVINTTTDEVAQTVNFDASPAPVGIDANGKLWLSAGSRAVRINADSYAAEANLVLTPTANKSAGNLELSADGRTIYYVLSYYDANFVAHGETYKFGIADTQVNTAAPFINRYFTGLTVDPAQGLIYAAVTPSYAQAGYAIRYRTDGTLVDSIRVGVAPTGFYFR</sequence>
<gene>
    <name evidence="2" type="ORF">HWI92_17435</name>
</gene>
<dbReference type="Pfam" id="PF16819">
    <property type="entry name" value="DUF5074"/>
    <property type="match status" value="1"/>
</dbReference>
<dbReference type="Proteomes" id="UP000612680">
    <property type="component" value="Chromosome"/>
</dbReference>
<evidence type="ECO:0000256" key="1">
    <source>
        <dbReference type="SAM" id="SignalP"/>
    </source>
</evidence>
<dbReference type="Gene3D" id="2.130.10.10">
    <property type="entry name" value="YVTN repeat-like/Quinoprotein amine dehydrogenase"/>
    <property type="match status" value="1"/>
</dbReference>
<dbReference type="PANTHER" id="PTHR47197">
    <property type="entry name" value="PROTEIN NIRF"/>
    <property type="match status" value="1"/>
</dbReference>
<dbReference type="InterPro" id="IPR031815">
    <property type="entry name" value="DUF5074"/>
</dbReference>
<dbReference type="InterPro" id="IPR015943">
    <property type="entry name" value="WD40/YVTN_repeat-like_dom_sf"/>
</dbReference>